<dbReference type="InterPro" id="IPR007173">
    <property type="entry name" value="ALO_C"/>
</dbReference>
<dbReference type="Pfam" id="PF01565">
    <property type="entry name" value="FAD_binding_4"/>
    <property type="match status" value="1"/>
</dbReference>
<keyword evidence="1" id="KW-0560">Oxidoreductase</keyword>
<reference evidence="3" key="1">
    <citation type="journal article" date="2014" name="Int. J. Syst. Evol. Microbiol.">
        <title>Complete genome sequence of Corynebacterium casei LMG S-19264T (=DSM 44701T), isolated from a smear-ripened cheese.</title>
        <authorList>
            <consortium name="US DOE Joint Genome Institute (JGI-PGF)"/>
            <person name="Walter F."/>
            <person name="Albersmeier A."/>
            <person name="Kalinowski J."/>
            <person name="Ruckert C."/>
        </authorList>
    </citation>
    <scope>NUCLEOTIDE SEQUENCE</scope>
    <source>
        <strain evidence="3">CGMCC 1.16548</strain>
    </source>
</reference>
<dbReference type="InterPro" id="IPR016167">
    <property type="entry name" value="FAD-bd_PCMH_sub1"/>
</dbReference>
<evidence type="ECO:0000313" key="4">
    <source>
        <dbReference type="Proteomes" id="UP000617531"/>
    </source>
</evidence>
<dbReference type="RefSeq" id="WP_191284298.1">
    <property type="nucleotide sequence ID" value="NZ_BNAI01000012.1"/>
</dbReference>
<dbReference type="PANTHER" id="PTHR43762:SF1">
    <property type="entry name" value="D-ARABINONO-1,4-LACTONE OXIDASE"/>
    <property type="match status" value="1"/>
</dbReference>
<evidence type="ECO:0000259" key="2">
    <source>
        <dbReference type="PROSITE" id="PS51387"/>
    </source>
</evidence>
<dbReference type="AlphaFoldDB" id="A0A8J3M338"/>
<dbReference type="SUPFAM" id="SSF56176">
    <property type="entry name" value="FAD-binding/transporter-associated domain-like"/>
    <property type="match status" value="1"/>
</dbReference>
<organism evidence="3 4">
    <name type="scientific">Pseudolysinimonas yzui</name>
    <dbReference type="NCBI Taxonomy" id="2708254"/>
    <lineage>
        <taxon>Bacteria</taxon>
        <taxon>Bacillati</taxon>
        <taxon>Actinomycetota</taxon>
        <taxon>Actinomycetes</taxon>
        <taxon>Micrococcales</taxon>
        <taxon>Microbacteriaceae</taxon>
        <taxon>Pseudolysinimonas</taxon>
    </lineage>
</organism>
<protein>
    <submittedName>
        <fullName evidence="3">Xylitol oxidase</fullName>
    </submittedName>
</protein>
<keyword evidence="4" id="KW-1185">Reference proteome</keyword>
<sequence>MKNWAENIEYTATRVARPRNLDELGELVLANSRVKALGSRHSFNLCGDTTGTLLDMSAFDSTVEVHGETVRVAAGGTFSHVVEALARTELALPNLASLPHISVAGAVQTGTHGSGVRNPALSASVTAFEMMRSDGTIGRFTRGTSEFDACVVGIGALGIVTALELHCVPGFSIAQSVYLDMPWEAALGSWDELSECAYSVSVFTKYVGDTIPQVWAKRRVGDPEGLDPAALGARQAQEALHPLPGVRPDNVTVQFGEAGPWYERLPHFRSNFKPGRGDEIQSEYLVPSSAARDATEALRRIGDRISPLLHVSEIRTVAPDAAWLSPSGDRQSTAFHFTWQSKPREVAHVVPLVEQALAPFAPRPHWGKVFAMSGAELREVFPRLAEFSILARQLDPTSKFSNEYLDGVL</sequence>
<dbReference type="Gene3D" id="3.30.70.2520">
    <property type="match status" value="1"/>
</dbReference>
<gene>
    <name evidence="3" type="ORF">GCM10011600_29410</name>
</gene>
<dbReference type="GO" id="GO:0071949">
    <property type="term" value="F:FAD binding"/>
    <property type="evidence" value="ECO:0007669"/>
    <property type="project" value="InterPro"/>
</dbReference>
<dbReference type="GO" id="GO:0080049">
    <property type="term" value="F:L-gulono-1,4-lactone dehydrogenase activity"/>
    <property type="evidence" value="ECO:0007669"/>
    <property type="project" value="TreeGrafter"/>
</dbReference>
<dbReference type="PANTHER" id="PTHR43762">
    <property type="entry name" value="L-GULONOLACTONE OXIDASE"/>
    <property type="match status" value="1"/>
</dbReference>
<reference evidence="3" key="2">
    <citation type="submission" date="2020-09" db="EMBL/GenBank/DDBJ databases">
        <authorList>
            <person name="Sun Q."/>
            <person name="Zhou Y."/>
        </authorList>
    </citation>
    <scope>NUCLEOTIDE SEQUENCE</scope>
    <source>
        <strain evidence="3">CGMCC 1.16548</strain>
    </source>
</reference>
<evidence type="ECO:0000256" key="1">
    <source>
        <dbReference type="ARBA" id="ARBA00023002"/>
    </source>
</evidence>
<feature type="domain" description="FAD-binding PCMH-type" evidence="2">
    <location>
        <begin position="8"/>
        <end position="170"/>
    </location>
</feature>
<dbReference type="PROSITE" id="PS51387">
    <property type="entry name" value="FAD_PCMH"/>
    <property type="match status" value="1"/>
</dbReference>
<dbReference type="InterPro" id="IPR016166">
    <property type="entry name" value="FAD-bd_PCMH"/>
</dbReference>
<dbReference type="GO" id="GO:0016020">
    <property type="term" value="C:membrane"/>
    <property type="evidence" value="ECO:0007669"/>
    <property type="project" value="InterPro"/>
</dbReference>
<dbReference type="Proteomes" id="UP000617531">
    <property type="component" value="Unassembled WGS sequence"/>
</dbReference>
<dbReference type="Gene3D" id="3.30.43.10">
    <property type="entry name" value="Uridine Diphospho-n-acetylenolpyruvylglucosamine Reductase, domain 2"/>
    <property type="match status" value="1"/>
</dbReference>
<dbReference type="Gene3D" id="3.30.465.10">
    <property type="match status" value="1"/>
</dbReference>
<accession>A0A8J3M338</accession>
<dbReference type="InterPro" id="IPR016171">
    <property type="entry name" value="Vanillyl_alc_oxidase_C-sub2"/>
</dbReference>
<comment type="caution">
    <text evidence="3">The sequence shown here is derived from an EMBL/GenBank/DDBJ whole genome shotgun (WGS) entry which is preliminary data.</text>
</comment>
<dbReference type="Pfam" id="PF04030">
    <property type="entry name" value="ALO"/>
    <property type="match status" value="1"/>
</dbReference>
<dbReference type="GO" id="GO:0003885">
    <property type="term" value="F:D-arabinono-1,4-lactone oxidase activity"/>
    <property type="evidence" value="ECO:0007669"/>
    <property type="project" value="InterPro"/>
</dbReference>
<evidence type="ECO:0000313" key="3">
    <source>
        <dbReference type="EMBL" id="GHF26544.1"/>
    </source>
</evidence>
<dbReference type="Gene3D" id="3.30.70.2530">
    <property type="match status" value="1"/>
</dbReference>
<dbReference type="InterPro" id="IPR016169">
    <property type="entry name" value="FAD-bd_PCMH_sub2"/>
</dbReference>
<dbReference type="EMBL" id="BNAI01000012">
    <property type="protein sequence ID" value="GHF26544.1"/>
    <property type="molecule type" value="Genomic_DNA"/>
</dbReference>
<name>A0A8J3M338_9MICO</name>
<dbReference type="InterPro" id="IPR006094">
    <property type="entry name" value="Oxid_FAD_bind_N"/>
</dbReference>
<proteinExistence type="predicted"/>
<dbReference type="InterPro" id="IPR010031">
    <property type="entry name" value="FAD_lactone_oxidase-like"/>
</dbReference>
<dbReference type="Gene3D" id="1.10.45.10">
    <property type="entry name" value="Vanillyl-alcohol Oxidase, Chain A, domain 4"/>
    <property type="match status" value="1"/>
</dbReference>
<dbReference type="InterPro" id="IPR036318">
    <property type="entry name" value="FAD-bd_PCMH-like_sf"/>
</dbReference>